<keyword evidence="2" id="KW-1185">Reference proteome</keyword>
<gene>
    <name evidence="1" type="ORF">Pfra01_002112100</name>
</gene>
<sequence>MDLFVKQQILSRTAAKQIFQGELNLAESKARAAAVVHPSLPGQVPPARFGICEDPSSFVVSVAATAVDHLSEKFICGGFGGPEALAHVESLSSDDIQALGQLATPDFDLAQEIFLPRVASTELAVPEFRGLLDSVGATRELASLLQHYPVEGLARKVFRMSTLLKRSMVQLREAKRQLETRGAQASRDLLKTLTELRDATTAFALLSKYWDDSFRVAKQKLEQEAAKHAREFKASAQNPECEEDALQVQLARMAQDRDDLESYVHTLKARIKAGSMNVDRGMNALKQNKTGVDGNWPRLKSLLEHAKDNQAPPSD</sequence>
<dbReference type="Proteomes" id="UP001165121">
    <property type="component" value="Unassembled WGS sequence"/>
</dbReference>
<dbReference type="AlphaFoldDB" id="A0A9W6Y3J5"/>
<evidence type="ECO:0000313" key="1">
    <source>
        <dbReference type="EMBL" id="GMF51871.1"/>
    </source>
</evidence>
<proteinExistence type="predicted"/>
<dbReference type="OrthoDB" id="129687at2759"/>
<protein>
    <submittedName>
        <fullName evidence="1">Unnamed protein product</fullName>
    </submittedName>
</protein>
<reference evidence="1" key="1">
    <citation type="submission" date="2023-04" db="EMBL/GenBank/DDBJ databases">
        <title>Phytophthora fragariaefolia NBRC 109709.</title>
        <authorList>
            <person name="Ichikawa N."/>
            <person name="Sato H."/>
            <person name="Tonouchi N."/>
        </authorList>
    </citation>
    <scope>NUCLEOTIDE SEQUENCE</scope>
    <source>
        <strain evidence="1">NBRC 109709</strain>
    </source>
</reference>
<dbReference type="EMBL" id="BSXT01002965">
    <property type="protein sequence ID" value="GMF51871.1"/>
    <property type="molecule type" value="Genomic_DNA"/>
</dbReference>
<organism evidence="1 2">
    <name type="scientific">Phytophthora fragariaefolia</name>
    <dbReference type="NCBI Taxonomy" id="1490495"/>
    <lineage>
        <taxon>Eukaryota</taxon>
        <taxon>Sar</taxon>
        <taxon>Stramenopiles</taxon>
        <taxon>Oomycota</taxon>
        <taxon>Peronosporomycetes</taxon>
        <taxon>Peronosporales</taxon>
        <taxon>Peronosporaceae</taxon>
        <taxon>Phytophthora</taxon>
    </lineage>
</organism>
<name>A0A9W6Y3J5_9STRA</name>
<accession>A0A9W6Y3J5</accession>
<evidence type="ECO:0000313" key="2">
    <source>
        <dbReference type="Proteomes" id="UP001165121"/>
    </source>
</evidence>
<comment type="caution">
    <text evidence="1">The sequence shown here is derived from an EMBL/GenBank/DDBJ whole genome shotgun (WGS) entry which is preliminary data.</text>
</comment>